<evidence type="ECO:0000259" key="1">
    <source>
        <dbReference type="Pfam" id="PF00931"/>
    </source>
</evidence>
<protein>
    <recommendedName>
        <fullName evidence="1">NB-ARC domain-containing protein</fullName>
    </recommendedName>
</protein>
<dbReference type="InterPro" id="IPR027417">
    <property type="entry name" value="P-loop_NTPase"/>
</dbReference>
<dbReference type="InterPro" id="IPR032675">
    <property type="entry name" value="LRR_dom_sf"/>
</dbReference>
<dbReference type="PANTHER" id="PTHR11017">
    <property type="entry name" value="LEUCINE-RICH REPEAT-CONTAINING PROTEIN"/>
    <property type="match status" value="1"/>
</dbReference>
<dbReference type="GO" id="GO:0006952">
    <property type="term" value="P:defense response"/>
    <property type="evidence" value="ECO:0007669"/>
    <property type="project" value="InterPro"/>
</dbReference>
<dbReference type="PRINTS" id="PR00364">
    <property type="entry name" value="DISEASERSIST"/>
</dbReference>
<dbReference type="InterPro" id="IPR044974">
    <property type="entry name" value="Disease_R_plants"/>
</dbReference>
<dbReference type="SUPFAM" id="SSF52058">
    <property type="entry name" value="L domain-like"/>
    <property type="match status" value="1"/>
</dbReference>
<gene>
    <name evidence="2" type="ORF">KC19_2G101700</name>
</gene>
<dbReference type="Proteomes" id="UP000822688">
    <property type="component" value="Chromosome 2"/>
</dbReference>
<reference evidence="2" key="1">
    <citation type="submission" date="2020-06" db="EMBL/GenBank/DDBJ databases">
        <title>WGS assembly of Ceratodon purpureus strain R40.</title>
        <authorList>
            <person name="Carey S.B."/>
            <person name="Jenkins J."/>
            <person name="Shu S."/>
            <person name="Lovell J.T."/>
            <person name="Sreedasyam A."/>
            <person name="Maumus F."/>
            <person name="Tiley G.P."/>
            <person name="Fernandez-Pozo N."/>
            <person name="Barry K."/>
            <person name="Chen C."/>
            <person name="Wang M."/>
            <person name="Lipzen A."/>
            <person name="Daum C."/>
            <person name="Saski C.A."/>
            <person name="Payton A.C."/>
            <person name="Mcbreen J.C."/>
            <person name="Conrad R.E."/>
            <person name="Kollar L.M."/>
            <person name="Olsson S."/>
            <person name="Huttunen S."/>
            <person name="Landis J.B."/>
            <person name="Wickett N.J."/>
            <person name="Johnson M.G."/>
            <person name="Rensing S.A."/>
            <person name="Grimwood J."/>
            <person name="Schmutz J."/>
            <person name="Mcdaniel S.F."/>
        </authorList>
    </citation>
    <scope>NUCLEOTIDE SEQUENCE</scope>
    <source>
        <strain evidence="2">R40</strain>
    </source>
</reference>
<dbReference type="Gene3D" id="3.80.10.10">
    <property type="entry name" value="Ribonuclease Inhibitor"/>
    <property type="match status" value="1"/>
</dbReference>
<feature type="domain" description="NB-ARC" evidence="1">
    <location>
        <begin position="15"/>
        <end position="173"/>
    </location>
</feature>
<accession>A0A8T0IU12</accession>
<dbReference type="Gene3D" id="3.40.50.300">
    <property type="entry name" value="P-loop containing nucleotide triphosphate hydrolases"/>
    <property type="match status" value="1"/>
</dbReference>
<evidence type="ECO:0000313" key="3">
    <source>
        <dbReference type="Proteomes" id="UP000822688"/>
    </source>
</evidence>
<dbReference type="SUPFAM" id="SSF52540">
    <property type="entry name" value="P-loop containing nucleoside triphosphate hydrolases"/>
    <property type="match status" value="1"/>
</dbReference>
<dbReference type="EMBL" id="CM026422">
    <property type="protein sequence ID" value="KAG0586585.1"/>
    <property type="molecule type" value="Genomic_DNA"/>
</dbReference>
<organism evidence="2 3">
    <name type="scientific">Ceratodon purpureus</name>
    <name type="common">Fire moss</name>
    <name type="synonym">Dicranum purpureum</name>
    <dbReference type="NCBI Taxonomy" id="3225"/>
    <lineage>
        <taxon>Eukaryota</taxon>
        <taxon>Viridiplantae</taxon>
        <taxon>Streptophyta</taxon>
        <taxon>Embryophyta</taxon>
        <taxon>Bryophyta</taxon>
        <taxon>Bryophytina</taxon>
        <taxon>Bryopsida</taxon>
        <taxon>Dicranidae</taxon>
        <taxon>Pseudoditrichales</taxon>
        <taxon>Ditrichaceae</taxon>
        <taxon>Ceratodon</taxon>
    </lineage>
</organism>
<comment type="caution">
    <text evidence="2">The sequence shown here is derived from an EMBL/GenBank/DDBJ whole genome shotgun (WGS) entry which is preliminary data.</text>
</comment>
<name>A0A8T0IU12_CERPU</name>
<sequence length="655" mass="75739">MTIGCRLQIATSRFVKNATVGAPVLGLYGTTGRGKSTLSKALCDYFSAEFSSRVCHVELLSERSRMRRQRLMLKNLCGIERDVLDRITDDRQGLKLLRDCVQREPVFLAIDNVTSDESSWREAQEYLMIGFHPQSRILLTSRSKANIQDLLPGVEFCMPMPRLTVKEAGEIFLRSAAPMKSIFGLTDEERRVVGLCIQQCLFESEGYEVSCEPDVHEKQFLSDRHMCESGWRSYHPLALSALGDFFRRYISNTQMLRWKDHLEKHEDLLKDVWKSRSIRSIIELQFSSLHPSEQLLFLDIALYMKEWVNLNYSIDYHNTSHLFRFFEWLSKLHDVSVPVLKRKLQDLTRSGMIMYDNTDHDWYGLFSVPVPSLYKEFAEWYATEHGMKGLKNSWGVFQSSRAAQKCHSPKSDLVRLRVFDLSRTSARLVASKMMQELHNLEVLQLHSCSNLTELDLHGLDSLRHLELVRLKKLVTVTLTGSSGTDQNVGIYESLQSVLLYDLDSLTHGPDLRSCTSLHWLKMLNCPKLTNLEEFECPHMRDLVLEGLVPLHQLASIPIVESLESLHFLYLRVDGYVNMAPAIDAVENLDCWDQLEKPKAFLIARMLKHLRSVTEDDLSPDEEFDDWPGYVIIDWFRSERDALNVEDSRGGRWKWF</sequence>
<evidence type="ECO:0000313" key="2">
    <source>
        <dbReference type="EMBL" id="KAG0586585.1"/>
    </source>
</evidence>
<keyword evidence="3" id="KW-1185">Reference proteome</keyword>
<dbReference type="PANTHER" id="PTHR11017:SF579">
    <property type="entry name" value="TIR DOMAIN-CONTAINING PROTEIN"/>
    <property type="match status" value="1"/>
</dbReference>
<dbReference type="AlphaFoldDB" id="A0A8T0IU12"/>
<proteinExistence type="predicted"/>
<dbReference type="GO" id="GO:0043531">
    <property type="term" value="F:ADP binding"/>
    <property type="evidence" value="ECO:0007669"/>
    <property type="project" value="InterPro"/>
</dbReference>
<dbReference type="InterPro" id="IPR002182">
    <property type="entry name" value="NB-ARC"/>
</dbReference>
<dbReference type="Pfam" id="PF00931">
    <property type="entry name" value="NB-ARC"/>
    <property type="match status" value="1"/>
</dbReference>